<evidence type="ECO:0000256" key="5">
    <source>
        <dbReference type="ARBA" id="ARBA00023002"/>
    </source>
</evidence>
<dbReference type="InterPro" id="IPR001128">
    <property type="entry name" value="Cyt_P450"/>
</dbReference>
<dbReference type="PANTHER" id="PTHR24301">
    <property type="entry name" value="THROMBOXANE-A SYNTHASE"/>
    <property type="match status" value="1"/>
</dbReference>
<dbReference type="PANTHER" id="PTHR24301:SF2">
    <property type="entry name" value="THROMBOXANE-A SYNTHASE"/>
    <property type="match status" value="1"/>
</dbReference>
<evidence type="ECO:0000256" key="7">
    <source>
        <dbReference type="ARBA" id="ARBA00023033"/>
    </source>
</evidence>
<sequence length="562" mass="63298">METATYPSLFSSSSYSSLEQNHQLSDSYPSKIDHGSGIADAFFNSVPMLTIIFTALAIVLGYLYRPYWGVRKVPGPPAIPLLGHLPLLAKYGPDVFSVLAKQYGPIFRFHMGRQPLIIVADAELCKEVGIKKFKDIPNRSIPSPISASPLHQKGLFFTRDARWSTMRNTILSVYQPSHLASLLPTMQSFIESATENFQSSEEEEDRTFSNLSLKLATDIIGQAAFGVDFGLSKPQSNSDSNSISQNQENGNEVSDFINQHVYSTTQLKMDLSGSFSIIIGLLIPILQEPFRQILKRIPGTMDWKVDRTNKNLSGRLDEIVMKRMNDKNRGSKDFLSLILSARESETLSRNVFTPDYISAVTYEHLLAGSATTAFTLSSIVYLVSGHPEVEKKLLAEIDGFGPPDQMPTAHDLQTKFPYLDQVIKESMRFYVVSPLVARETSKDVEIGGYLLPKGTWVWLALGVLAKDPKNFPEPDKFKPERFDPNCEEEKQRHPYALIPFGIGPRACIGQKFSLQELKLSLIHLYRKFIFRHSPNMEKPLELEYGIVLNFKHGVKLRVIKRR</sequence>
<feature type="binding site" description="axial binding residue" evidence="8">
    <location>
        <position position="507"/>
    </location>
    <ligand>
        <name>heme</name>
        <dbReference type="ChEBI" id="CHEBI:30413"/>
    </ligand>
    <ligandPart>
        <name>Fe</name>
        <dbReference type="ChEBI" id="CHEBI:18248"/>
    </ligandPart>
</feature>
<dbReference type="InterPro" id="IPR017972">
    <property type="entry name" value="Cyt_P450_CS"/>
</dbReference>
<reference evidence="11 12" key="1">
    <citation type="journal article" date="2020" name="Mol. Plant">
        <title>The Chromosome-Based Rubber Tree Genome Provides New Insights into Spurge Genome Evolution and Rubber Biosynthesis.</title>
        <authorList>
            <person name="Liu J."/>
            <person name="Shi C."/>
            <person name="Shi C.C."/>
            <person name="Li W."/>
            <person name="Zhang Q.J."/>
            <person name="Zhang Y."/>
            <person name="Li K."/>
            <person name="Lu H.F."/>
            <person name="Shi C."/>
            <person name="Zhu S.T."/>
            <person name="Xiao Z.Y."/>
            <person name="Nan H."/>
            <person name="Yue Y."/>
            <person name="Zhu X.G."/>
            <person name="Wu Y."/>
            <person name="Hong X.N."/>
            <person name="Fan G.Y."/>
            <person name="Tong Y."/>
            <person name="Zhang D."/>
            <person name="Mao C.L."/>
            <person name="Liu Y.L."/>
            <person name="Hao S.J."/>
            <person name="Liu W.Q."/>
            <person name="Lv M.Q."/>
            <person name="Zhang H.B."/>
            <person name="Liu Y."/>
            <person name="Hu-Tang G.R."/>
            <person name="Wang J.P."/>
            <person name="Wang J.H."/>
            <person name="Sun Y.H."/>
            <person name="Ni S.B."/>
            <person name="Chen W.B."/>
            <person name="Zhang X.C."/>
            <person name="Jiao Y.N."/>
            <person name="Eichler E.E."/>
            <person name="Li G.H."/>
            <person name="Liu X."/>
            <person name="Gao L.Z."/>
        </authorList>
    </citation>
    <scope>NUCLEOTIDE SEQUENCE [LARGE SCALE GENOMIC DNA]</scope>
    <source>
        <strain evidence="12">cv. GT1</strain>
        <tissue evidence="11">Leaf</tissue>
    </source>
</reference>
<evidence type="ECO:0000256" key="10">
    <source>
        <dbReference type="SAM" id="Phobius"/>
    </source>
</evidence>
<dbReference type="Gene3D" id="1.10.630.10">
    <property type="entry name" value="Cytochrome P450"/>
    <property type="match status" value="1"/>
</dbReference>
<dbReference type="AlphaFoldDB" id="A0A6A6LSC1"/>
<keyword evidence="10" id="KW-0472">Membrane</keyword>
<keyword evidence="7 9" id="KW-0503">Monooxygenase</keyword>
<dbReference type="InterPro" id="IPR036396">
    <property type="entry name" value="Cyt_P450_sf"/>
</dbReference>
<accession>A0A6A6LSC1</accession>
<dbReference type="Pfam" id="PF00067">
    <property type="entry name" value="p450"/>
    <property type="match status" value="1"/>
</dbReference>
<keyword evidence="5 9" id="KW-0560">Oxidoreductase</keyword>
<evidence type="ECO:0008006" key="13">
    <source>
        <dbReference type="Google" id="ProtNLM"/>
    </source>
</evidence>
<feature type="transmembrane region" description="Helical" evidence="10">
    <location>
        <begin position="41"/>
        <end position="64"/>
    </location>
</feature>
<keyword evidence="6 8" id="KW-0408">Iron</keyword>
<dbReference type="Proteomes" id="UP000467840">
    <property type="component" value="Chromosome 16"/>
</dbReference>
<keyword evidence="3 8" id="KW-0349">Heme</keyword>
<comment type="cofactor">
    <cofactor evidence="1 8">
        <name>heme</name>
        <dbReference type="ChEBI" id="CHEBI:30413"/>
    </cofactor>
</comment>
<evidence type="ECO:0000256" key="2">
    <source>
        <dbReference type="ARBA" id="ARBA00010617"/>
    </source>
</evidence>
<dbReference type="PRINTS" id="PR00385">
    <property type="entry name" value="P450"/>
</dbReference>
<protein>
    <recommendedName>
        <fullName evidence="13">Cytochrome P450</fullName>
    </recommendedName>
</protein>
<evidence type="ECO:0000313" key="11">
    <source>
        <dbReference type="EMBL" id="KAF2304331.1"/>
    </source>
</evidence>
<dbReference type="PRINTS" id="PR00463">
    <property type="entry name" value="EP450I"/>
</dbReference>
<keyword evidence="10" id="KW-1133">Transmembrane helix</keyword>
<evidence type="ECO:0000256" key="1">
    <source>
        <dbReference type="ARBA" id="ARBA00001971"/>
    </source>
</evidence>
<comment type="caution">
    <text evidence="11">The sequence shown here is derived from an EMBL/GenBank/DDBJ whole genome shotgun (WGS) entry which is preliminary data.</text>
</comment>
<evidence type="ECO:0000256" key="9">
    <source>
        <dbReference type="RuleBase" id="RU000461"/>
    </source>
</evidence>
<dbReference type="GO" id="GO:0020037">
    <property type="term" value="F:heme binding"/>
    <property type="evidence" value="ECO:0007669"/>
    <property type="project" value="InterPro"/>
</dbReference>
<organism evidence="11 12">
    <name type="scientific">Hevea brasiliensis</name>
    <name type="common">Para rubber tree</name>
    <name type="synonym">Siphonia brasiliensis</name>
    <dbReference type="NCBI Taxonomy" id="3981"/>
    <lineage>
        <taxon>Eukaryota</taxon>
        <taxon>Viridiplantae</taxon>
        <taxon>Streptophyta</taxon>
        <taxon>Embryophyta</taxon>
        <taxon>Tracheophyta</taxon>
        <taxon>Spermatophyta</taxon>
        <taxon>Magnoliopsida</taxon>
        <taxon>eudicotyledons</taxon>
        <taxon>Gunneridae</taxon>
        <taxon>Pentapetalae</taxon>
        <taxon>rosids</taxon>
        <taxon>fabids</taxon>
        <taxon>Malpighiales</taxon>
        <taxon>Euphorbiaceae</taxon>
        <taxon>Crotonoideae</taxon>
        <taxon>Micrandreae</taxon>
        <taxon>Hevea</taxon>
    </lineage>
</organism>
<evidence type="ECO:0000256" key="8">
    <source>
        <dbReference type="PIRSR" id="PIRSR602401-1"/>
    </source>
</evidence>
<name>A0A6A6LSC1_HEVBR</name>
<dbReference type="GO" id="GO:0005506">
    <property type="term" value="F:iron ion binding"/>
    <property type="evidence" value="ECO:0007669"/>
    <property type="project" value="InterPro"/>
</dbReference>
<proteinExistence type="inferred from homology"/>
<dbReference type="InterPro" id="IPR002401">
    <property type="entry name" value="Cyt_P450_E_grp-I"/>
</dbReference>
<comment type="similarity">
    <text evidence="2 9">Belongs to the cytochrome P450 family.</text>
</comment>
<dbReference type="GO" id="GO:0016705">
    <property type="term" value="F:oxidoreductase activity, acting on paired donors, with incorporation or reduction of molecular oxygen"/>
    <property type="evidence" value="ECO:0007669"/>
    <property type="project" value="InterPro"/>
</dbReference>
<dbReference type="FunFam" id="1.10.630.10:FF:000182">
    <property type="entry name" value="Cytochrome P450 3A4"/>
    <property type="match status" value="1"/>
</dbReference>
<dbReference type="GO" id="GO:0004497">
    <property type="term" value="F:monooxygenase activity"/>
    <property type="evidence" value="ECO:0007669"/>
    <property type="project" value="UniProtKB-KW"/>
</dbReference>
<evidence type="ECO:0000256" key="3">
    <source>
        <dbReference type="ARBA" id="ARBA00022617"/>
    </source>
</evidence>
<gene>
    <name evidence="11" type="ORF">GH714_030031</name>
</gene>
<evidence type="ECO:0000313" key="12">
    <source>
        <dbReference type="Proteomes" id="UP000467840"/>
    </source>
</evidence>
<keyword evidence="4 8" id="KW-0479">Metal-binding</keyword>
<keyword evidence="12" id="KW-1185">Reference proteome</keyword>
<dbReference type="SUPFAM" id="SSF48264">
    <property type="entry name" value="Cytochrome P450"/>
    <property type="match status" value="1"/>
</dbReference>
<keyword evidence="10" id="KW-0812">Transmembrane</keyword>
<evidence type="ECO:0000256" key="6">
    <source>
        <dbReference type="ARBA" id="ARBA00023004"/>
    </source>
</evidence>
<evidence type="ECO:0000256" key="4">
    <source>
        <dbReference type="ARBA" id="ARBA00022723"/>
    </source>
</evidence>
<dbReference type="PROSITE" id="PS00086">
    <property type="entry name" value="CYTOCHROME_P450"/>
    <property type="match status" value="1"/>
</dbReference>
<dbReference type="EMBL" id="JAAGAX010000009">
    <property type="protein sequence ID" value="KAF2304331.1"/>
    <property type="molecule type" value="Genomic_DNA"/>
</dbReference>